<dbReference type="Proteomes" id="UP001472677">
    <property type="component" value="Unassembled WGS sequence"/>
</dbReference>
<sequence length="68" mass="7643">MKPWAKTPRPELFLVRTSLPLALGLAQCWSAKAGYGSRSRGPARLGRVTRIQARTLPWTREPSRVVEI</sequence>
<feature type="signal peptide" evidence="1">
    <location>
        <begin position="1"/>
        <end position="26"/>
    </location>
</feature>
<dbReference type="EMBL" id="JBBPBM010000013">
    <property type="protein sequence ID" value="KAK8561834.1"/>
    <property type="molecule type" value="Genomic_DNA"/>
</dbReference>
<comment type="caution">
    <text evidence="2">The sequence shown here is derived from an EMBL/GenBank/DDBJ whole genome shotgun (WGS) entry which is preliminary data.</text>
</comment>
<evidence type="ECO:0008006" key="4">
    <source>
        <dbReference type="Google" id="ProtNLM"/>
    </source>
</evidence>
<proteinExistence type="predicted"/>
<evidence type="ECO:0000256" key="1">
    <source>
        <dbReference type="SAM" id="SignalP"/>
    </source>
</evidence>
<gene>
    <name evidence="2" type="ORF">V6N12_048893</name>
</gene>
<evidence type="ECO:0000313" key="2">
    <source>
        <dbReference type="EMBL" id="KAK8561834.1"/>
    </source>
</evidence>
<accession>A0ABR2EIL3</accession>
<keyword evidence="1" id="KW-0732">Signal</keyword>
<keyword evidence="3" id="KW-1185">Reference proteome</keyword>
<reference evidence="2 3" key="1">
    <citation type="journal article" date="2024" name="G3 (Bethesda)">
        <title>Genome assembly of Hibiscus sabdariffa L. provides insights into metabolisms of medicinal natural products.</title>
        <authorList>
            <person name="Kim T."/>
        </authorList>
    </citation>
    <scope>NUCLEOTIDE SEQUENCE [LARGE SCALE GENOMIC DNA]</scope>
    <source>
        <strain evidence="2">TK-2024</strain>
        <tissue evidence="2">Old leaves</tissue>
    </source>
</reference>
<evidence type="ECO:0000313" key="3">
    <source>
        <dbReference type="Proteomes" id="UP001472677"/>
    </source>
</evidence>
<protein>
    <recommendedName>
        <fullName evidence="4">Secreted protein</fullName>
    </recommendedName>
</protein>
<organism evidence="2 3">
    <name type="scientific">Hibiscus sabdariffa</name>
    <name type="common">roselle</name>
    <dbReference type="NCBI Taxonomy" id="183260"/>
    <lineage>
        <taxon>Eukaryota</taxon>
        <taxon>Viridiplantae</taxon>
        <taxon>Streptophyta</taxon>
        <taxon>Embryophyta</taxon>
        <taxon>Tracheophyta</taxon>
        <taxon>Spermatophyta</taxon>
        <taxon>Magnoliopsida</taxon>
        <taxon>eudicotyledons</taxon>
        <taxon>Gunneridae</taxon>
        <taxon>Pentapetalae</taxon>
        <taxon>rosids</taxon>
        <taxon>malvids</taxon>
        <taxon>Malvales</taxon>
        <taxon>Malvaceae</taxon>
        <taxon>Malvoideae</taxon>
        <taxon>Hibiscus</taxon>
    </lineage>
</organism>
<name>A0ABR2EIL3_9ROSI</name>
<feature type="chain" id="PRO_5046816976" description="Secreted protein" evidence="1">
    <location>
        <begin position="27"/>
        <end position="68"/>
    </location>
</feature>